<protein>
    <submittedName>
        <fullName evidence="1">Uncharacterized protein</fullName>
    </submittedName>
</protein>
<reference evidence="1" key="1">
    <citation type="submission" date="2020-01" db="EMBL/GenBank/DDBJ databases">
        <authorList>
            <person name="Meier V. D."/>
            <person name="Meier V D."/>
        </authorList>
    </citation>
    <scope>NUCLEOTIDE SEQUENCE</scope>
    <source>
        <strain evidence="1">HLG_WM_MAG_01</strain>
    </source>
</reference>
<dbReference type="EMBL" id="CACVAS010000055">
    <property type="protein sequence ID" value="CAA6808584.1"/>
    <property type="molecule type" value="Genomic_DNA"/>
</dbReference>
<accession>A0A6S6SUU1</accession>
<gene>
    <name evidence="1" type="ORF">HELGO_WM88804</name>
</gene>
<name>A0A6S6SUU1_9BACT</name>
<feature type="non-terminal residue" evidence="1">
    <location>
        <position position="1"/>
    </location>
</feature>
<sequence length="330" mass="37291">NSVKEDAKDGDVDVRVKIAPNETSTIFSCKLEIDDNEVTLFQNIKDARDYIFTSLYMNSLSNYDDSDDRPGMKPRYIAFRKQLDQFIIDIGNEIGHLGQDDKDSLVNYDKKMQILRKVKEITEDLITINNAKDERSNLQTISEDQGKEIGNRNIAFGTHSNIIWRQETLLKASKFISISGKDNLPKQGIKEGQTISKHSIDKLGAARDAAKKYSDILILVPSSLGKKSLDPFTGKVDDQGKEINPKGEARGVQDAERRVFVYFHKNVISKLEKKLTQEQDLTEEKNTVTGTVSLYSQMTPCDFCSGASQVLKREFDKIEIIIESGVNYHL</sequence>
<organism evidence="1">
    <name type="scientific">uncultured Sulfurovum sp</name>
    <dbReference type="NCBI Taxonomy" id="269237"/>
    <lineage>
        <taxon>Bacteria</taxon>
        <taxon>Pseudomonadati</taxon>
        <taxon>Campylobacterota</taxon>
        <taxon>Epsilonproteobacteria</taxon>
        <taxon>Campylobacterales</taxon>
        <taxon>Sulfurovaceae</taxon>
        <taxon>Sulfurovum</taxon>
        <taxon>environmental samples</taxon>
    </lineage>
</organism>
<evidence type="ECO:0000313" key="1">
    <source>
        <dbReference type="EMBL" id="CAA6808584.1"/>
    </source>
</evidence>
<dbReference type="AlphaFoldDB" id="A0A6S6SUU1"/>
<proteinExistence type="predicted"/>